<keyword evidence="4" id="KW-1185">Reference proteome</keyword>
<dbReference type="Pfam" id="PF00483">
    <property type="entry name" value="NTP_transferase"/>
    <property type="match status" value="1"/>
</dbReference>
<dbReference type="InterPro" id="IPR029044">
    <property type="entry name" value="Nucleotide-diphossugar_trans"/>
</dbReference>
<reference evidence="3 4" key="1">
    <citation type="submission" date="2019-04" db="EMBL/GenBank/DDBJ databases">
        <title>Phreatobacter aquaticus sp. nov.</title>
        <authorList>
            <person name="Choi A."/>
        </authorList>
    </citation>
    <scope>NUCLEOTIDE SEQUENCE [LARGE SCALE GENOMIC DNA]</scope>
    <source>
        <strain evidence="3 4">KCTC 52518</strain>
    </source>
</reference>
<dbReference type="InterPro" id="IPR050486">
    <property type="entry name" value="Mannose-1P_guanyltransferase"/>
</dbReference>
<dbReference type="AlphaFoldDB" id="A0A4D7AWD6"/>
<organism evidence="3 4">
    <name type="scientific">Phreatobacter stygius</name>
    <dbReference type="NCBI Taxonomy" id="1940610"/>
    <lineage>
        <taxon>Bacteria</taxon>
        <taxon>Pseudomonadati</taxon>
        <taxon>Pseudomonadota</taxon>
        <taxon>Alphaproteobacteria</taxon>
        <taxon>Hyphomicrobiales</taxon>
        <taxon>Phreatobacteraceae</taxon>
        <taxon>Phreatobacter</taxon>
    </lineage>
</organism>
<evidence type="ECO:0000313" key="4">
    <source>
        <dbReference type="Proteomes" id="UP000298781"/>
    </source>
</evidence>
<dbReference type="InterPro" id="IPR005835">
    <property type="entry name" value="NTP_transferase_dom"/>
</dbReference>
<dbReference type="RefSeq" id="WP_136958640.1">
    <property type="nucleotide sequence ID" value="NZ_CP039690.1"/>
</dbReference>
<dbReference type="KEGG" id="pstg:E8M01_02350"/>
<dbReference type="EMBL" id="CP039690">
    <property type="protein sequence ID" value="QCI63178.1"/>
    <property type="molecule type" value="Genomic_DNA"/>
</dbReference>
<dbReference type="PANTHER" id="PTHR22572">
    <property type="entry name" value="SUGAR-1-PHOSPHATE GUANYL TRANSFERASE"/>
    <property type="match status" value="1"/>
</dbReference>
<dbReference type="OrthoDB" id="9814110at2"/>
<protein>
    <submittedName>
        <fullName evidence="3">Nucleotidyltransferase family protein</fullName>
    </submittedName>
</protein>
<name>A0A4D7AWD6_9HYPH</name>
<dbReference type="Proteomes" id="UP000298781">
    <property type="component" value="Chromosome"/>
</dbReference>
<gene>
    <name evidence="3" type="ORF">E8M01_02350</name>
</gene>
<evidence type="ECO:0000313" key="3">
    <source>
        <dbReference type="EMBL" id="QCI63178.1"/>
    </source>
</evidence>
<sequence>MRALLLAAGLGTRLRPLTLTVPKCLVPVHGKPLLGYWLEHLFAGGIERVLINTHWLALPVRDYVAASPWRSRIDLVHEEELLGTGGTVLANRDWLNGAPFLLAHADNLTDFDVSTFRRRHEDRPKGCAMSMLAFRTDDPRSCGVLELDAACVLQAFHEKVPDPPGNLANAAVYICEPEIAEFIASLGKPIVDFSTEVIPRFIGETLAVETSGYHRDIGSPASLKAAEREYRPHRDAADKSGPGWLTSN</sequence>
<evidence type="ECO:0000256" key="1">
    <source>
        <dbReference type="SAM" id="MobiDB-lite"/>
    </source>
</evidence>
<keyword evidence="3" id="KW-0808">Transferase</keyword>
<dbReference type="CDD" id="cd04181">
    <property type="entry name" value="NTP_transferase"/>
    <property type="match status" value="1"/>
</dbReference>
<dbReference type="SUPFAM" id="SSF53448">
    <property type="entry name" value="Nucleotide-diphospho-sugar transferases"/>
    <property type="match status" value="1"/>
</dbReference>
<evidence type="ECO:0000259" key="2">
    <source>
        <dbReference type="Pfam" id="PF00483"/>
    </source>
</evidence>
<feature type="compositionally biased region" description="Basic and acidic residues" evidence="1">
    <location>
        <begin position="225"/>
        <end position="238"/>
    </location>
</feature>
<accession>A0A4D7AWD6</accession>
<proteinExistence type="predicted"/>
<dbReference type="GO" id="GO:0016740">
    <property type="term" value="F:transferase activity"/>
    <property type="evidence" value="ECO:0007669"/>
    <property type="project" value="UniProtKB-KW"/>
</dbReference>
<feature type="region of interest" description="Disordered" evidence="1">
    <location>
        <begin position="224"/>
        <end position="248"/>
    </location>
</feature>
<dbReference type="Gene3D" id="3.90.550.10">
    <property type="entry name" value="Spore Coat Polysaccharide Biosynthesis Protein SpsA, Chain A"/>
    <property type="match status" value="1"/>
</dbReference>
<feature type="domain" description="Nucleotidyl transferase" evidence="2">
    <location>
        <begin position="3"/>
        <end position="230"/>
    </location>
</feature>